<dbReference type="EMBL" id="KZ349014">
    <property type="protein sequence ID" value="PIO65437.1"/>
    <property type="molecule type" value="Genomic_DNA"/>
</dbReference>
<dbReference type="InterPro" id="IPR036640">
    <property type="entry name" value="ABC1_TM_sf"/>
</dbReference>
<evidence type="ECO:0000256" key="7">
    <source>
        <dbReference type="ARBA" id="ARBA00023136"/>
    </source>
</evidence>
<keyword evidence="6" id="KW-0406">Ion transport</keyword>
<evidence type="ECO:0000256" key="8">
    <source>
        <dbReference type="SAM" id="Phobius"/>
    </source>
</evidence>
<dbReference type="AlphaFoldDB" id="A0A2G9U597"/>
<dbReference type="SUPFAM" id="SSF90123">
    <property type="entry name" value="ABC transporter transmembrane region"/>
    <property type="match status" value="1"/>
</dbReference>
<dbReference type="GO" id="GO:0006811">
    <property type="term" value="P:monoatomic ion transport"/>
    <property type="evidence" value="ECO:0007669"/>
    <property type="project" value="UniProtKB-KW"/>
</dbReference>
<dbReference type="PROSITE" id="PS00211">
    <property type="entry name" value="ABC_TRANSPORTER_1"/>
    <property type="match status" value="1"/>
</dbReference>
<evidence type="ECO:0000256" key="4">
    <source>
        <dbReference type="ARBA" id="ARBA00022692"/>
    </source>
</evidence>
<keyword evidence="7 8" id="KW-0472">Membrane</keyword>
<gene>
    <name evidence="10" type="ORF">TELCIR_12892</name>
</gene>
<evidence type="ECO:0000313" key="10">
    <source>
        <dbReference type="EMBL" id="PIO65437.1"/>
    </source>
</evidence>
<dbReference type="GO" id="GO:0016887">
    <property type="term" value="F:ATP hydrolysis activity"/>
    <property type="evidence" value="ECO:0007669"/>
    <property type="project" value="InterPro"/>
</dbReference>
<keyword evidence="11" id="KW-1185">Reference proteome</keyword>
<sequence length="326" mass="36671">MQRRVSMCEKFYRLMEITILSSVTLVKSRPSRRYAECKSKPHLSKRADHLSKEYLSSKEPSLSFSDVWGLIKPYFGWFLAAVVSAVLAALINIQLPIYLGALIDKMVQIIKDQSKGMETDLNIIKPEAIKLVLCYTAQAVIGLISQEPVLFATSIEENIRYGRPSATDVEVLEAAKLANAHEFITSFPDGYQTVVGERGAQLSGGQKQVLFIALLTVTRIAIARALLKDPPILVLDEATSALDTESERLVREALDRAMRGRTVLVIAHRLSTIRNADLICVIKDKTMDIISLMTRYQPKILIFQEMSERSQNGRVLEEVYLVWEKL</sequence>
<evidence type="ECO:0000313" key="11">
    <source>
        <dbReference type="Proteomes" id="UP000230423"/>
    </source>
</evidence>
<keyword evidence="4 8" id="KW-0812">Transmembrane</keyword>
<dbReference type="GO" id="GO:0015421">
    <property type="term" value="F:ABC-type oligopeptide transporter activity"/>
    <property type="evidence" value="ECO:0007669"/>
    <property type="project" value="TreeGrafter"/>
</dbReference>
<dbReference type="Gene3D" id="3.40.50.300">
    <property type="entry name" value="P-loop containing nucleotide triphosphate hydrolases"/>
    <property type="match status" value="1"/>
</dbReference>
<dbReference type="PANTHER" id="PTHR43394:SF17">
    <property type="entry name" value="MITOCHONDRIAL POTASSIUM CHANNEL ATP-BINDING SUBUNIT"/>
    <property type="match status" value="1"/>
</dbReference>
<keyword evidence="10" id="KW-0547">Nucleotide-binding</keyword>
<evidence type="ECO:0000256" key="5">
    <source>
        <dbReference type="ARBA" id="ARBA00022989"/>
    </source>
</evidence>
<dbReference type="GO" id="GO:0005524">
    <property type="term" value="F:ATP binding"/>
    <property type="evidence" value="ECO:0007669"/>
    <property type="project" value="UniProtKB-KW"/>
</dbReference>
<protein>
    <submittedName>
        <fullName evidence="10">ABC transporter, ATP-binding protein</fullName>
    </submittedName>
</protein>
<dbReference type="PANTHER" id="PTHR43394">
    <property type="entry name" value="ATP-DEPENDENT PERMEASE MDL1, MITOCHONDRIAL"/>
    <property type="match status" value="1"/>
</dbReference>
<comment type="similarity">
    <text evidence="2">Belongs to the ABC transporter superfamily. ABCB family. Multidrug resistance exporter (TC 3.A.1.201) subfamily.</text>
</comment>
<dbReference type="Proteomes" id="UP000230423">
    <property type="component" value="Unassembled WGS sequence"/>
</dbReference>
<feature type="transmembrane region" description="Helical" evidence="8">
    <location>
        <begin position="74"/>
        <end position="101"/>
    </location>
</feature>
<evidence type="ECO:0000256" key="1">
    <source>
        <dbReference type="ARBA" id="ARBA00004141"/>
    </source>
</evidence>
<dbReference type="InterPro" id="IPR003439">
    <property type="entry name" value="ABC_transporter-like_ATP-bd"/>
</dbReference>
<name>A0A2G9U597_TELCI</name>
<evidence type="ECO:0000256" key="6">
    <source>
        <dbReference type="ARBA" id="ARBA00023065"/>
    </source>
</evidence>
<evidence type="ECO:0000259" key="9">
    <source>
        <dbReference type="PROSITE" id="PS50893"/>
    </source>
</evidence>
<keyword evidence="10" id="KW-0067">ATP-binding</keyword>
<dbReference type="PROSITE" id="PS50893">
    <property type="entry name" value="ABC_TRANSPORTER_2"/>
    <property type="match status" value="1"/>
</dbReference>
<dbReference type="Pfam" id="PF00005">
    <property type="entry name" value="ABC_tran"/>
    <property type="match status" value="1"/>
</dbReference>
<accession>A0A2G9U597</accession>
<dbReference type="InterPro" id="IPR039421">
    <property type="entry name" value="Type_1_exporter"/>
</dbReference>
<evidence type="ECO:0000256" key="2">
    <source>
        <dbReference type="ARBA" id="ARBA00007577"/>
    </source>
</evidence>
<dbReference type="InterPro" id="IPR017871">
    <property type="entry name" value="ABC_transporter-like_CS"/>
</dbReference>
<keyword evidence="5 8" id="KW-1133">Transmembrane helix</keyword>
<dbReference type="OrthoDB" id="6500128at2759"/>
<evidence type="ECO:0000256" key="3">
    <source>
        <dbReference type="ARBA" id="ARBA00022448"/>
    </source>
</evidence>
<dbReference type="GO" id="GO:0090374">
    <property type="term" value="P:oligopeptide export from mitochondrion"/>
    <property type="evidence" value="ECO:0007669"/>
    <property type="project" value="TreeGrafter"/>
</dbReference>
<comment type="subcellular location">
    <subcellularLocation>
        <location evidence="1">Membrane</location>
        <topology evidence="1">Multi-pass membrane protein</topology>
    </subcellularLocation>
</comment>
<dbReference type="GO" id="GO:0005743">
    <property type="term" value="C:mitochondrial inner membrane"/>
    <property type="evidence" value="ECO:0007669"/>
    <property type="project" value="TreeGrafter"/>
</dbReference>
<keyword evidence="3" id="KW-0813">Transport</keyword>
<feature type="domain" description="ABC transporter" evidence="9">
    <location>
        <begin position="62"/>
        <end position="309"/>
    </location>
</feature>
<reference evidence="10 11" key="1">
    <citation type="submission" date="2015-09" db="EMBL/GenBank/DDBJ databases">
        <title>Draft genome of the parasitic nematode Teladorsagia circumcincta isolate WARC Sus (inbred).</title>
        <authorList>
            <person name="Mitreva M."/>
        </authorList>
    </citation>
    <scope>NUCLEOTIDE SEQUENCE [LARGE SCALE GENOMIC DNA]</scope>
    <source>
        <strain evidence="10 11">S</strain>
    </source>
</reference>
<dbReference type="SUPFAM" id="SSF52540">
    <property type="entry name" value="P-loop containing nucleoside triphosphate hydrolases"/>
    <property type="match status" value="1"/>
</dbReference>
<feature type="non-terminal residue" evidence="10">
    <location>
        <position position="326"/>
    </location>
</feature>
<dbReference type="InterPro" id="IPR027417">
    <property type="entry name" value="P-loop_NTPase"/>
</dbReference>
<proteinExistence type="inferred from homology"/>
<organism evidence="10 11">
    <name type="scientific">Teladorsagia circumcincta</name>
    <name type="common">Brown stomach worm</name>
    <name type="synonym">Ostertagia circumcincta</name>
    <dbReference type="NCBI Taxonomy" id="45464"/>
    <lineage>
        <taxon>Eukaryota</taxon>
        <taxon>Metazoa</taxon>
        <taxon>Ecdysozoa</taxon>
        <taxon>Nematoda</taxon>
        <taxon>Chromadorea</taxon>
        <taxon>Rhabditida</taxon>
        <taxon>Rhabditina</taxon>
        <taxon>Rhabditomorpha</taxon>
        <taxon>Strongyloidea</taxon>
        <taxon>Trichostrongylidae</taxon>
        <taxon>Teladorsagia</taxon>
    </lineage>
</organism>